<sequence>MKKIKSLGFIALGALAFVFMSFSSASDDMYGDSYLVDKQGVEQVEGDKVAVLATALRFTARAARATVGYTRRAIAYTREVYRVNAPGLEQVLLTASTYVIANSVDKHSENYVKEKNKLKKQKIRQLG</sequence>
<dbReference type="EMBL" id="CAXJRC010000045">
    <property type="protein sequence ID" value="CAL2108434.1"/>
    <property type="molecule type" value="Genomic_DNA"/>
</dbReference>
<evidence type="ECO:0000256" key="1">
    <source>
        <dbReference type="SAM" id="SignalP"/>
    </source>
</evidence>
<evidence type="ECO:0000313" key="2">
    <source>
        <dbReference type="EMBL" id="CAL2108434.1"/>
    </source>
</evidence>
<protein>
    <recommendedName>
        <fullName evidence="4">DUF4398 domain-containing protein</fullName>
    </recommendedName>
</protein>
<proteinExistence type="predicted"/>
<evidence type="ECO:0000313" key="3">
    <source>
        <dbReference type="Proteomes" id="UP001497602"/>
    </source>
</evidence>
<keyword evidence="3" id="KW-1185">Reference proteome</keyword>
<comment type="caution">
    <text evidence="2">The sequence shown here is derived from an EMBL/GenBank/DDBJ whole genome shotgun (WGS) entry which is preliminary data.</text>
</comment>
<dbReference type="RefSeq" id="WP_348740036.1">
    <property type="nucleotide sequence ID" value="NZ_CAXJRC010000045.1"/>
</dbReference>
<feature type="signal peptide" evidence="1">
    <location>
        <begin position="1"/>
        <end position="25"/>
    </location>
</feature>
<feature type="chain" id="PRO_5045982719" description="DUF4398 domain-containing protein" evidence="1">
    <location>
        <begin position="26"/>
        <end position="127"/>
    </location>
</feature>
<evidence type="ECO:0008006" key="4">
    <source>
        <dbReference type="Google" id="ProtNLM"/>
    </source>
</evidence>
<dbReference type="Proteomes" id="UP001497602">
    <property type="component" value="Unassembled WGS sequence"/>
</dbReference>
<organism evidence="2 3">
    <name type="scientific">Tenacibaculum vairaonense</name>
    <dbReference type="NCBI Taxonomy" id="3137860"/>
    <lineage>
        <taxon>Bacteria</taxon>
        <taxon>Pseudomonadati</taxon>
        <taxon>Bacteroidota</taxon>
        <taxon>Flavobacteriia</taxon>
        <taxon>Flavobacteriales</taxon>
        <taxon>Flavobacteriaceae</taxon>
        <taxon>Tenacibaculum</taxon>
    </lineage>
</organism>
<keyword evidence="1" id="KW-0732">Signal</keyword>
<reference evidence="2 3" key="1">
    <citation type="submission" date="2024-05" db="EMBL/GenBank/DDBJ databases">
        <authorList>
            <person name="Duchaud E."/>
        </authorList>
    </citation>
    <scope>NUCLEOTIDE SEQUENCE [LARGE SCALE GENOMIC DNA]</scope>
    <source>
        <strain evidence="2">Ena-SAMPLE-TAB-13-05-2024-13:56:06:370-140305</strain>
    </source>
</reference>
<name>A0ABM9PRJ8_9FLAO</name>
<gene>
    <name evidence="2" type="ORF">T190115A13A_80009</name>
</gene>
<accession>A0ABM9PRJ8</accession>